<keyword evidence="7" id="KW-1185">Reference proteome</keyword>
<evidence type="ECO:0000313" key="7">
    <source>
        <dbReference type="Proteomes" id="UP000589036"/>
    </source>
</evidence>
<evidence type="ECO:0000256" key="3">
    <source>
        <dbReference type="ARBA" id="ARBA00022842"/>
    </source>
</evidence>
<dbReference type="SUPFAM" id="SSF54826">
    <property type="entry name" value="Enolase N-terminal domain-like"/>
    <property type="match status" value="1"/>
</dbReference>
<dbReference type="PROSITE" id="PS00908">
    <property type="entry name" value="MR_MLE_1"/>
    <property type="match status" value="1"/>
</dbReference>
<dbReference type="AlphaFoldDB" id="A0A852U3S1"/>
<feature type="region of interest" description="Disordered" evidence="4">
    <location>
        <begin position="331"/>
        <end position="356"/>
    </location>
</feature>
<reference evidence="6 7" key="1">
    <citation type="submission" date="2020-07" db="EMBL/GenBank/DDBJ databases">
        <title>Sequencing the genomes of 1000 actinobacteria strains.</title>
        <authorList>
            <person name="Klenk H.-P."/>
        </authorList>
    </citation>
    <scope>NUCLEOTIDE SEQUENCE [LARGE SCALE GENOMIC DNA]</scope>
    <source>
        <strain evidence="6 7">CXB654</strain>
    </source>
</reference>
<dbReference type="GO" id="GO:0000287">
    <property type="term" value="F:magnesium ion binding"/>
    <property type="evidence" value="ECO:0007669"/>
    <property type="project" value="TreeGrafter"/>
</dbReference>
<dbReference type="InterPro" id="IPR013342">
    <property type="entry name" value="Mandelate_racemase_C"/>
</dbReference>
<dbReference type="Pfam" id="PF02746">
    <property type="entry name" value="MR_MLE_N"/>
    <property type="match status" value="1"/>
</dbReference>
<accession>A0A852U3S1</accession>
<dbReference type="EMBL" id="JACCCC010000001">
    <property type="protein sequence ID" value="NYE50132.1"/>
    <property type="molecule type" value="Genomic_DNA"/>
</dbReference>
<protein>
    <submittedName>
        <fullName evidence="6">L-alanine-DL-glutamate epimerase-like enolase superfamily enzyme</fullName>
    </submittedName>
</protein>
<dbReference type="GO" id="GO:0016052">
    <property type="term" value="P:carbohydrate catabolic process"/>
    <property type="evidence" value="ECO:0007669"/>
    <property type="project" value="TreeGrafter"/>
</dbReference>
<dbReference type="PANTHER" id="PTHR13794:SF58">
    <property type="entry name" value="MITOCHONDRIAL ENOLASE SUPERFAMILY MEMBER 1"/>
    <property type="match status" value="1"/>
</dbReference>
<dbReference type="CDD" id="cd03316">
    <property type="entry name" value="MR_like"/>
    <property type="match status" value="1"/>
</dbReference>
<comment type="cofactor">
    <cofactor evidence="1">
        <name>Mg(2+)</name>
        <dbReference type="ChEBI" id="CHEBI:18420"/>
    </cofactor>
</comment>
<dbReference type="InterPro" id="IPR029065">
    <property type="entry name" value="Enolase_C-like"/>
</dbReference>
<keyword evidence="3" id="KW-0460">Magnesium</keyword>
<sequence>MRIASTSASVRRFPLHGTWDGGVSFHDVVVVTVTTDTGAEGIGFAWTPRVGAQAVRAVIEEDCAPLLEGRDPAPAPRWEQLYAHLHEAGPGGITAMALAAVDIALWDLRARSFEVSLVELIGRRRDSVPCYGSGVNLDRSLEELCDQVRRFTAAGHTAVKMKVGSPDLERDLERVARVREILGPQGRLMVDANQRWDLSRASRALGALARFDPYWIEEPLAADDLEAHARLRAVTPIPFAIGENLRTVRAFRDALVRGVCDIAQPNVVRVGGITPFLRIADLAAAFSVPIAPHLLPDLSAQLAQCVPAVEMVEDIERASFADLGALERPSGVSVGPSGATSSTPPGHGLVFAAPPQ</sequence>
<dbReference type="Gene3D" id="3.30.390.10">
    <property type="entry name" value="Enolase-like, N-terminal domain"/>
    <property type="match status" value="1"/>
</dbReference>
<proteinExistence type="predicted"/>
<evidence type="ECO:0000256" key="4">
    <source>
        <dbReference type="SAM" id="MobiDB-lite"/>
    </source>
</evidence>
<comment type="caution">
    <text evidence="6">The sequence shown here is derived from an EMBL/GenBank/DDBJ whole genome shotgun (WGS) entry which is preliminary data.</text>
</comment>
<evidence type="ECO:0000256" key="2">
    <source>
        <dbReference type="ARBA" id="ARBA00022723"/>
    </source>
</evidence>
<dbReference type="Pfam" id="PF13378">
    <property type="entry name" value="MR_MLE_C"/>
    <property type="match status" value="1"/>
</dbReference>
<dbReference type="InterPro" id="IPR029017">
    <property type="entry name" value="Enolase-like_N"/>
</dbReference>
<dbReference type="SFLD" id="SFLDS00001">
    <property type="entry name" value="Enolase"/>
    <property type="match status" value="1"/>
</dbReference>
<dbReference type="SMART" id="SM00922">
    <property type="entry name" value="MR_MLE"/>
    <property type="match status" value="1"/>
</dbReference>
<dbReference type="Gene3D" id="3.20.20.120">
    <property type="entry name" value="Enolase-like C-terminal domain"/>
    <property type="match status" value="1"/>
</dbReference>
<dbReference type="InterPro" id="IPR046945">
    <property type="entry name" value="RHMD-like"/>
</dbReference>
<evidence type="ECO:0000313" key="6">
    <source>
        <dbReference type="EMBL" id="NYE50132.1"/>
    </source>
</evidence>
<dbReference type="PANTHER" id="PTHR13794">
    <property type="entry name" value="ENOLASE SUPERFAMILY, MANDELATE RACEMASE"/>
    <property type="match status" value="1"/>
</dbReference>
<gene>
    <name evidence="6" type="ORF">HDA32_005252</name>
</gene>
<dbReference type="SUPFAM" id="SSF51604">
    <property type="entry name" value="Enolase C-terminal domain-like"/>
    <property type="match status" value="1"/>
</dbReference>
<dbReference type="RefSeq" id="WP_179645662.1">
    <property type="nucleotide sequence ID" value="NZ_BAAAYY010000014.1"/>
</dbReference>
<name>A0A852U3S1_9ACTN</name>
<evidence type="ECO:0000256" key="1">
    <source>
        <dbReference type="ARBA" id="ARBA00001946"/>
    </source>
</evidence>
<organism evidence="6 7">
    <name type="scientific">Spinactinospora alkalitolerans</name>
    <dbReference type="NCBI Taxonomy" id="687207"/>
    <lineage>
        <taxon>Bacteria</taxon>
        <taxon>Bacillati</taxon>
        <taxon>Actinomycetota</taxon>
        <taxon>Actinomycetes</taxon>
        <taxon>Streptosporangiales</taxon>
        <taxon>Nocardiopsidaceae</taxon>
        <taxon>Spinactinospora</taxon>
    </lineage>
</organism>
<dbReference type="PROSITE" id="PS00909">
    <property type="entry name" value="MR_MLE_2"/>
    <property type="match status" value="1"/>
</dbReference>
<keyword evidence="2" id="KW-0479">Metal-binding</keyword>
<dbReference type="GO" id="GO:0009063">
    <property type="term" value="P:amino acid catabolic process"/>
    <property type="evidence" value="ECO:0007669"/>
    <property type="project" value="InterPro"/>
</dbReference>
<dbReference type="InterPro" id="IPR013341">
    <property type="entry name" value="Mandelate_racemase_N_dom"/>
</dbReference>
<dbReference type="InterPro" id="IPR018110">
    <property type="entry name" value="Mandel_Rmase/mucon_lact_enz_CS"/>
</dbReference>
<feature type="domain" description="Mandelate racemase/muconate lactonizing enzyme C-terminal" evidence="5">
    <location>
        <begin position="141"/>
        <end position="238"/>
    </location>
</feature>
<dbReference type="InterPro" id="IPR036849">
    <property type="entry name" value="Enolase-like_C_sf"/>
</dbReference>
<evidence type="ECO:0000259" key="5">
    <source>
        <dbReference type="SMART" id="SM00922"/>
    </source>
</evidence>
<dbReference type="Proteomes" id="UP000589036">
    <property type="component" value="Unassembled WGS sequence"/>
</dbReference>
<dbReference type="GO" id="GO:0016836">
    <property type="term" value="F:hydro-lyase activity"/>
    <property type="evidence" value="ECO:0007669"/>
    <property type="project" value="TreeGrafter"/>
</dbReference>